<evidence type="ECO:0000256" key="2">
    <source>
        <dbReference type="ARBA" id="ARBA00023015"/>
    </source>
</evidence>
<dbReference type="EMBL" id="VEPZ02000848">
    <property type="protein sequence ID" value="KAE8716354.1"/>
    <property type="molecule type" value="Genomic_DNA"/>
</dbReference>
<evidence type="ECO:0000313" key="8">
    <source>
        <dbReference type="EMBL" id="KAE8716354.1"/>
    </source>
</evidence>
<reference evidence="8" key="1">
    <citation type="submission" date="2019-09" db="EMBL/GenBank/DDBJ databases">
        <title>Draft genome information of white flower Hibiscus syriacus.</title>
        <authorList>
            <person name="Kim Y.-M."/>
        </authorList>
    </citation>
    <scope>NUCLEOTIDE SEQUENCE [LARGE SCALE GENOMIC DNA]</scope>
    <source>
        <strain evidence="8">YM2019G1</strain>
    </source>
</reference>
<proteinExistence type="predicted"/>
<dbReference type="CDD" id="cd00265">
    <property type="entry name" value="MADS_MEF2_like"/>
    <property type="match status" value="1"/>
</dbReference>
<evidence type="ECO:0000256" key="6">
    <source>
        <dbReference type="ARBA" id="ARBA00023242"/>
    </source>
</evidence>
<evidence type="ECO:0000313" key="9">
    <source>
        <dbReference type="Proteomes" id="UP000436088"/>
    </source>
</evidence>
<keyword evidence="5" id="KW-0804">Transcription</keyword>
<dbReference type="PRINTS" id="PR00404">
    <property type="entry name" value="MADSDOMAIN"/>
</dbReference>
<protein>
    <submittedName>
        <fullName evidence="8">MADS-box transcription factor 18</fullName>
    </submittedName>
</protein>
<evidence type="ECO:0000256" key="1">
    <source>
        <dbReference type="ARBA" id="ARBA00004123"/>
    </source>
</evidence>
<dbReference type="PROSITE" id="PS50066">
    <property type="entry name" value="MADS_BOX_2"/>
    <property type="match status" value="1"/>
</dbReference>
<organism evidence="8 9">
    <name type="scientific">Hibiscus syriacus</name>
    <name type="common">Rose of Sharon</name>
    <dbReference type="NCBI Taxonomy" id="106335"/>
    <lineage>
        <taxon>Eukaryota</taxon>
        <taxon>Viridiplantae</taxon>
        <taxon>Streptophyta</taxon>
        <taxon>Embryophyta</taxon>
        <taxon>Tracheophyta</taxon>
        <taxon>Spermatophyta</taxon>
        <taxon>Magnoliopsida</taxon>
        <taxon>eudicotyledons</taxon>
        <taxon>Gunneridae</taxon>
        <taxon>Pentapetalae</taxon>
        <taxon>rosids</taxon>
        <taxon>malvids</taxon>
        <taxon>Malvales</taxon>
        <taxon>Malvaceae</taxon>
        <taxon>Malvoideae</taxon>
        <taxon>Hibiscus</taxon>
    </lineage>
</organism>
<comment type="subcellular location">
    <subcellularLocation>
        <location evidence="1">Nucleus</location>
    </subcellularLocation>
</comment>
<dbReference type="SMART" id="SM00432">
    <property type="entry name" value="MADS"/>
    <property type="match status" value="1"/>
</dbReference>
<evidence type="ECO:0000256" key="3">
    <source>
        <dbReference type="ARBA" id="ARBA00023054"/>
    </source>
</evidence>
<dbReference type="PANTHER" id="PTHR48019">
    <property type="entry name" value="SERUM RESPONSE FACTOR HOMOLOG"/>
    <property type="match status" value="1"/>
</dbReference>
<dbReference type="FunFam" id="3.40.1810.10:FF:000014">
    <property type="entry name" value="MADS-box transcription factor 41"/>
    <property type="match status" value="1"/>
</dbReference>
<keyword evidence="3" id="KW-0175">Coiled coil</keyword>
<keyword evidence="4" id="KW-0238">DNA-binding</keyword>
<dbReference type="GO" id="GO:0080092">
    <property type="term" value="P:regulation of pollen tube growth"/>
    <property type="evidence" value="ECO:0007669"/>
    <property type="project" value="UniProtKB-ARBA"/>
</dbReference>
<comment type="caution">
    <text evidence="8">The sequence shown here is derived from an EMBL/GenBank/DDBJ whole genome shotgun (WGS) entry which is preliminary data.</text>
</comment>
<dbReference type="InterPro" id="IPR033896">
    <property type="entry name" value="MEF2-like_N"/>
</dbReference>
<dbReference type="InterPro" id="IPR050142">
    <property type="entry name" value="MADS-box/MEF2_TF"/>
</dbReference>
<evidence type="ECO:0000256" key="4">
    <source>
        <dbReference type="ARBA" id="ARBA00023125"/>
    </source>
</evidence>
<dbReference type="Pfam" id="PF00319">
    <property type="entry name" value="SRF-TF"/>
    <property type="match status" value="1"/>
</dbReference>
<dbReference type="AlphaFoldDB" id="A0A6A3BI30"/>
<dbReference type="GO" id="GO:0045944">
    <property type="term" value="P:positive regulation of transcription by RNA polymerase II"/>
    <property type="evidence" value="ECO:0007669"/>
    <property type="project" value="InterPro"/>
</dbReference>
<gene>
    <name evidence="8" type="ORF">F3Y22_tig00110123pilonHSYRG00217</name>
</gene>
<keyword evidence="2" id="KW-0805">Transcription regulation</keyword>
<evidence type="ECO:0000259" key="7">
    <source>
        <dbReference type="PROSITE" id="PS50066"/>
    </source>
</evidence>
<name>A0A6A3BI30_HIBSY</name>
<dbReference type="PROSITE" id="PS00350">
    <property type="entry name" value="MADS_BOX_1"/>
    <property type="match status" value="1"/>
</dbReference>
<dbReference type="Gene3D" id="3.40.1810.10">
    <property type="entry name" value="Transcription factor, MADS-box"/>
    <property type="match status" value="1"/>
</dbReference>
<keyword evidence="6" id="KW-0539">Nucleus</keyword>
<keyword evidence="9" id="KW-1185">Reference proteome</keyword>
<dbReference type="InterPro" id="IPR002100">
    <property type="entry name" value="TF_MADSbox"/>
</dbReference>
<dbReference type="GO" id="GO:0046983">
    <property type="term" value="F:protein dimerization activity"/>
    <property type="evidence" value="ECO:0007669"/>
    <property type="project" value="InterPro"/>
</dbReference>
<evidence type="ECO:0000256" key="5">
    <source>
        <dbReference type="ARBA" id="ARBA00023163"/>
    </source>
</evidence>
<dbReference type="GO" id="GO:0005634">
    <property type="term" value="C:nucleus"/>
    <property type="evidence" value="ECO:0007669"/>
    <property type="project" value="UniProtKB-SubCell"/>
</dbReference>
<dbReference type="GO" id="GO:0000977">
    <property type="term" value="F:RNA polymerase II transcription regulatory region sequence-specific DNA binding"/>
    <property type="evidence" value="ECO:0007669"/>
    <property type="project" value="InterPro"/>
</dbReference>
<dbReference type="SUPFAM" id="SSF55455">
    <property type="entry name" value="SRF-like"/>
    <property type="match status" value="1"/>
</dbReference>
<dbReference type="InterPro" id="IPR036879">
    <property type="entry name" value="TF_MADSbox_sf"/>
</dbReference>
<dbReference type="Proteomes" id="UP000436088">
    <property type="component" value="Unassembled WGS sequence"/>
</dbReference>
<accession>A0A6A3BI30</accession>
<dbReference type="GO" id="GO:0010152">
    <property type="term" value="P:pollen maturation"/>
    <property type="evidence" value="ECO:0007669"/>
    <property type="project" value="UniProtKB-ARBA"/>
</dbReference>
<sequence length="461" mass="52628">MGRVKLEIKRIENNTNRQVTFSKRRNGLIKKAYELSILCDIDIALIMFSPSGRISHFSGRRRIEDVFMRYINLPDREREHAVIFPEQIRHPYVLQPLFPYSFNFSLKLEIHMLKLMFCLNCSDIQNKEYLLRILQQLRSENDIALQLAKFEIQQEIVRLQQQLQMVEEQLRTYEPDPFRFTSMAELESCEKHLVETLGNVVQRKEYILSNHISSYDPSPIQQQGLPSFENEVVNWQLPDNGQNQSQIFDASASLNSLRDLSSTVYDPLLQGRISNVDPNNMGGDQCHVSNPNAENFIPWPQSFASAGLQSNSMPPNLYSHVQHGMVGHQEMAEMVANEQQQMEIPGNYNSHEKAEVAQSSKKHSWALSDSRSFKEILLGDQASEQTGNTWEPGNVEGGGKYHEMLTVQLGGQSDGVFSCDMSNDELKDVSVPIFEENDYVALADSEEIISCQTIVCGYPIN</sequence>
<feature type="domain" description="MADS-box" evidence="7">
    <location>
        <begin position="1"/>
        <end position="61"/>
    </location>
</feature>